<evidence type="ECO:0000313" key="3">
    <source>
        <dbReference type="Proteomes" id="UP000533598"/>
    </source>
</evidence>
<evidence type="ECO:0000259" key="1">
    <source>
        <dbReference type="Pfam" id="PF02557"/>
    </source>
</evidence>
<accession>A0A7W7CGF2</accession>
<dbReference type="InterPro" id="IPR052179">
    <property type="entry name" value="DD-CPase-like"/>
</dbReference>
<dbReference type="Pfam" id="PF02557">
    <property type="entry name" value="VanY"/>
    <property type="match status" value="1"/>
</dbReference>
<dbReference type="GO" id="GO:0008233">
    <property type="term" value="F:peptidase activity"/>
    <property type="evidence" value="ECO:0007669"/>
    <property type="project" value="InterPro"/>
</dbReference>
<protein>
    <recommendedName>
        <fullName evidence="1">D-alanyl-D-alanine carboxypeptidase-like core domain-containing protein</fullName>
    </recommendedName>
</protein>
<comment type="caution">
    <text evidence="2">The sequence shown here is derived from an EMBL/GenBank/DDBJ whole genome shotgun (WGS) entry which is preliminary data.</text>
</comment>
<dbReference type="GO" id="GO:0006508">
    <property type="term" value="P:proteolysis"/>
    <property type="evidence" value="ECO:0007669"/>
    <property type="project" value="InterPro"/>
</dbReference>
<reference evidence="2 3" key="1">
    <citation type="submission" date="2020-08" db="EMBL/GenBank/DDBJ databases">
        <title>Sequencing the genomes of 1000 actinobacteria strains.</title>
        <authorList>
            <person name="Klenk H.-P."/>
        </authorList>
    </citation>
    <scope>NUCLEOTIDE SEQUENCE [LARGE SCALE GENOMIC DNA]</scope>
    <source>
        <strain evidence="2 3">DSM 44230</strain>
    </source>
</reference>
<dbReference type="Proteomes" id="UP000533598">
    <property type="component" value="Unassembled WGS sequence"/>
</dbReference>
<dbReference type="Gene3D" id="3.30.1380.10">
    <property type="match status" value="1"/>
</dbReference>
<sequence length="198" mass="21468">MSTEPAPGRRRTLTSLLLALVLVIALVGTLGATGQARLVPDPIPGEPLALVEGIPGPETGPPCPLDKRYVDEQPAGLREDVAQAWQRLRAKAAEAKVQLCVNDGKRSVGQQEREFAEAVRRFGTAALASRYVLTPEKSMHVKGIAVDIQPLASAAWVERNGRAVGWCRRYQNEEWHFEYDQNYVTAGCPALLPSATGS</sequence>
<dbReference type="RefSeq" id="WP_312988657.1">
    <property type="nucleotide sequence ID" value="NZ_BAAAUI010000060.1"/>
</dbReference>
<feature type="domain" description="D-alanyl-D-alanine carboxypeptidase-like core" evidence="1">
    <location>
        <begin position="77"/>
        <end position="179"/>
    </location>
</feature>
<gene>
    <name evidence="2" type="ORF">HNR67_006758</name>
</gene>
<dbReference type="EMBL" id="JACHMH010000001">
    <property type="protein sequence ID" value="MBB4680640.1"/>
    <property type="molecule type" value="Genomic_DNA"/>
</dbReference>
<name>A0A7W7CGF2_9PSEU</name>
<dbReference type="InterPro" id="IPR003709">
    <property type="entry name" value="VanY-like_core_dom"/>
</dbReference>
<keyword evidence="3" id="KW-1185">Reference proteome</keyword>
<dbReference type="SUPFAM" id="SSF55166">
    <property type="entry name" value="Hedgehog/DD-peptidase"/>
    <property type="match status" value="1"/>
</dbReference>
<proteinExistence type="predicted"/>
<dbReference type="PANTHER" id="PTHR34385">
    <property type="entry name" value="D-ALANYL-D-ALANINE CARBOXYPEPTIDASE"/>
    <property type="match status" value="1"/>
</dbReference>
<dbReference type="PANTHER" id="PTHR34385:SF1">
    <property type="entry name" value="PEPTIDOGLYCAN L-ALANYL-D-GLUTAMATE ENDOPEPTIDASE CWLK"/>
    <property type="match status" value="1"/>
</dbReference>
<dbReference type="AlphaFoldDB" id="A0A7W7CGF2"/>
<evidence type="ECO:0000313" key="2">
    <source>
        <dbReference type="EMBL" id="MBB4680640.1"/>
    </source>
</evidence>
<organism evidence="2 3">
    <name type="scientific">Crossiella cryophila</name>
    <dbReference type="NCBI Taxonomy" id="43355"/>
    <lineage>
        <taxon>Bacteria</taxon>
        <taxon>Bacillati</taxon>
        <taxon>Actinomycetota</taxon>
        <taxon>Actinomycetes</taxon>
        <taxon>Pseudonocardiales</taxon>
        <taxon>Pseudonocardiaceae</taxon>
        <taxon>Crossiella</taxon>
    </lineage>
</organism>
<dbReference type="InterPro" id="IPR009045">
    <property type="entry name" value="Zn_M74/Hedgehog-like"/>
</dbReference>